<dbReference type="RefSeq" id="WP_250195650.1">
    <property type="nucleotide sequence ID" value="NZ_CP097635.1"/>
</dbReference>
<feature type="signal peptide" evidence="2">
    <location>
        <begin position="1"/>
        <end position="21"/>
    </location>
</feature>
<sequence length="678" mass="73278">MLYKTLWLLMLGVGLPAALLAQPKPESTPEPATPPTAVVRPPVEHYAALPLLSGMSLSPDGQRIAVLYNQGDTTVVATRPVAGGRLVPVLSTDNTRQHFNWARWVGNDRLVVSLRFPGQRYFTGTVETRLVSVKADGGGLLDLNRSERNPNSATLGRRTAQLQDRVVDWLPGDGRHVLLEQPEAERDATGVVKLNVETGGRTTVLAPAKGARRWIADAQHRVRAGLFYDELQGWEVRAVGPDGGAWRTLWRFKSARDDAAVWPMGFDLDPQLLYVSALHQGRRAVFGVRLDDPALPRQLMVSHPVHDVDGGLLRAPGTGEVLGVAGGEVGGDASGGDGGDSFLWSPPWQALQKGLNQALPGRANRLFNIAQDGKHFLMYSSGNRQPGQYFYGDREAGTIALVADTYPELAPAGLAGKQQVAVKARDGLPLNLFVTLPAGRRLGDGGAPLPLVLLPHGGPQSRDDVDFDTWTEFLASRGLAVLQVNFRGSDGYGSAFAAAGLKRWGLEMQDDLTDALQWAVAQRVADGGRVCIVGASYGGYAALMGAVKTPELYRCAISFAGVSNLPDLILTQSDFVGGREAAEAMIGRFWGDREQLRATSPALQAARIRAPVLLVHGTVDRSVPVEQSQQMADALRSAGKTVRYVELDGGDHHLSRQAHRLTFFREMEAFLDQHLALR</sequence>
<dbReference type="InterPro" id="IPR029058">
    <property type="entry name" value="AB_hydrolase_fold"/>
</dbReference>
<evidence type="ECO:0000256" key="2">
    <source>
        <dbReference type="SAM" id="SignalP"/>
    </source>
</evidence>
<dbReference type="Gene3D" id="3.40.50.1820">
    <property type="entry name" value="alpha/beta hydrolase"/>
    <property type="match status" value="1"/>
</dbReference>
<evidence type="ECO:0000313" key="4">
    <source>
        <dbReference type="EMBL" id="URI07414.1"/>
    </source>
</evidence>
<evidence type="ECO:0000256" key="1">
    <source>
        <dbReference type="ARBA" id="ARBA00022801"/>
    </source>
</evidence>
<dbReference type="SUPFAM" id="SSF82171">
    <property type="entry name" value="DPP6 N-terminal domain-like"/>
    <property type="match status" value="1"/>
</dbReference>
<organism evidence="4 5">
    <name type="scientific">Aquincola tertiaricarbonis</name>
    <dbReference type="NCBI Taxonomy" id="391953"/>
    <lineage>
        <taxon>Bacteria</taxon>
        <taxon>Pseudomonadati</taxon>
        <taxon>Pseudomonadota</taxon>
        <taxon>Betaproteobacteria</taxon>
        <taxon>Burkholderiales</taxon>
        <taxon>Sphaerotilaceae</taxon>
        <taxon>Aquincola</taxon>
    </lineage>
</organism>
<feature type="domain" description="Peptidase S9 prolyl oligopeptidase catalytic" evidence="3">
    <location>
        <begin position="467"/>
        <end position="676"/>
    </location>
</feature>
<evidence type="ECO:0000259" key="3">
    <source>
        <dbReference type="Pfam" id="PF00326"/>
    </source>
</evidence>
<keyword evidence="2" id="KW-0732">Signal</keyword>
<proteinExistence type="predicted"/>
<dbReference type="PANTHER" id="PTHR42776">
    <property type="entry name" value="SERINE PEPTIDASE S9 FAMILY MEMBER"/>
    <property type="match status" value="1"/>
</dbReference>
<feature type="chain" id="PRO_5045464807" evidence="2">
    <location>
        <begin position="22"/>
        <end position="678"/>
    </location>
</feature>
<keyword evidence="5" id="KW-1185">Reference proteome</keyword>
<dbReference type="Proteomes" id="UP001056201">
    <property type="component" value="Chromosome 1"/>
</dbReference>
<gene>
    <name evidence="4" type="ORF">MW290_01990</name>
</gene>
<dbReference type="Pfam" id="PF00326">
    <property type="entry name" value="Peptidase_S9"/>
    <property type="match status" value="1"/>
</dbReference>
<keyword evidence="1" id="KW-0378">Hydrolase</keyword>
<dbReference type="InterPro" id="IPR001375">
    <property type="entry name" value="Peptidase_S9_cat"/>
</dbReference>
<name>A0ABY4S328_AQUTE</name>
<dbReference type="SUPFAM" id="SSF53474">
    <property type="entry name" value="alpha/beta-Hydrolases"/>
    <property type="match status" value="1"/>
</dbReference>
<reference evidence="4" key="1">
    <citation type="submission" date="2022-05" db="EMBL/GenBank/DDBJ databases">
        <title>An RpoN-dependent PEP-CTERM gene is involved in floc formation of an Aquincola tertiaricarbonis strain.</title>
        <authorList>
            <person name="Qiu D."/>
            <person name="Xia M."/>
        </authorList>
    </citation>
    <scope>NUCLEOTIDE SEQUENCE</scope>
    <source>
        <strain evidence="4">RN12</strain>
    </source>
</reference>
<protein>
    <submittedName>
        <fullName evidence="4">S9 family peptidase</fullName>
    </submittedName>
</protein>
<evidence type="ECO:0000313" key="5">
    <source>
        <dbReference type="Proteomes" id="UP001056201"/>
    </source>
</evidence>
<accession>A0ABY4S328</accession>
<dbReference type="PANTHER" id="PTHR42776:SF27">
    <property type="entry name" value="DIPEPTIDYL PEPTIDASE FAMILY MEMBER 6"/>
    <property type="match status" value="1"/>
</dbReference>
<dbReference type="EMBL" id="CP097635">
    <property type="protein sequence ID" value="URI07414.1"/>
    <property type="molecule type" value="Genomic_DNA"/>
</dbReference>